<feature type="region of interest" description="Disordered" evidence="9">
    <location>
        <begin position="430"/>
        <end position="468"/>
    </location>
</feature>
<dbReference type="CDD" id="cd16917">
    <property type="entry name" value="HATPase_UhpB-NarQ-NarX-like"/>
    <property type="match status" value="1"/>
</dbReference>
<sequence length="468" mass="49608">MNGVGERLAREARVLWGELWAAGRAPLPPSVWLRWLPHGLVCLVAFGVVIANGDQVGQGYRQGTEYALLCSLALGAGVVLALWWPVQGWWLSTAVNVVTAVGARSQLISGQAEPDSPWPWTPPGIVAEAMVLLLLALRMPTRVSVKILGLTALVTAVVQGWLGGSNYAPTGTFAVALFAGVVLLGTALRGRREARHQLVEQAGITAEERARRALLEERSRIARELHDVVAHHMSVISIQAQVAPHLVENPSQELKENLAGIRNNALEALTELRRVLGVLRSEHPEDASGVAAPGTGPAPDAPQPTLDRLDALLDNARSAGLTIATGIQGERRPYPQAVELSAYRIVQEALSNAIRHAPGSAVKVEIAHLPDGLFLGVTNSRPTRPASPSPGVGHGLLGMRERAAMLGGHVTAVPSLHGGFMVTAFLPRDGRRRAPATPPAPDTRLPAADLMFPTSPTAPDSPTGEETP</sequence>
<dbReference type="Pfam" id="PF07730">
    <property type="entry name" value="HisKA_3"/>
    <property type="match status" value="1"/>
</dbReference>
<evidence type="ECO:0000256" key="9">
    <source>
        <dbReference type="SAM" id="MobiDB-lite"/>
    </source>
</evidence>
<dbReference type="Gene3D" id="1.20.5.1930">
    <property type="match status" value="1"/>
</dbReference>
<dbReference type="EMBL" id="CP029788">
    <property type="protein sequence ID" value="AWT47707.1"/>
    <property type="molecule type" value="Genomic_DNA"/>
</dbReference>
<dbReference type="GO" id="GO:0000155">
    <property type="term" value="F:phosphorelay sensor kinase activity"/>
    <property type="evidence" value="ECO:0007669"/>
    <property type="project" value="InterPro"/>
</dbReference>
<feature type="domain" description="Signal transduction histidine kinase subgroup 3 dimerisation and phosphoacceptor" evidence="12">
    <location>
        <begin position="217"/>
        <end position="282"/>
    </location>
</feature>
<feature type="compositionally biased region" description="Polar residues" evidence="9">
    <location>
        <begin position="454"/>
        <end position="468"/>
    </location>
</feature>
<feature type="domain" description="Histidine kinase/HSP90-like ATPase" evidence="11">
    <location>
        <begin position="339"/>
        <end position="428"/>
    </location>
</feature>
<evidence type="ECO:0000256" key="2">
    <source>
        <dbReference type="ARBA" id="ARBA00012438"/>
    </source>
</evidence>
<dbReference type="InterPro" id="IPR011712">
    <property type="entry name" value="Sig_transdc_His_kin_sub3_dim/P"/>
</dbReference>
<evidence type="ECO:0000256" key="3">
    <source>
        <dbReference type="ARBA" id="ARBA00022553"/>
    </source>
</evidence>
<evidence type="ECO:0000256" key="7">
    <source>
        <dbReference type="ARBA" id="ARBA00022840"/>
    </source>
</evidence>
<feature type="region of interest" description="Disordered" evidence="9">
    <location>
        <begin position="285"/>
        <end position="305"/>
    </location>
</feature>
<dbReference type="InterPro" id="IPR003594">
    <property type="entry name" value="HATPase_dom"/>
</dbReference>
<evidence type="ECO:0000313" key="13">
    <source>
        <dbReference type="EMBL" id="AWT47707.1"/>
    </source>
</evidence>
<dbReference type="Pfam" id="PF02518">
    <property type="entry name" value="HATPase_c"/>
    <property type="match status" value="1"/>
</dbReference>
<keyword evidence="3" id="KW-0597">Phosphoprotein</keyword>
<proteinExistence type="predicted"/>
<keyword evidence="10" id="KW-0812">Transmembrane</keyword>
<keyword evidence="5" id="KW-0547">Nucleotide-binding</keyword>
<dbReference type="PANTHER" id="PTHR24421">
    <property type="entry name" value="NITRATE/NITRITE SENSOR PROTEIN NARX-RELATED"/>
    <property type="match status" value="1"/>
</dbReference>
<gene>
    <name evidence="13" type="ORF">DMT42_20930</name>
</gene>
<feature type="transmembrane region" description="Helical" evidence="10">
    <location>
        <begin position="168"/>
        <end position="188"/>
    </location>
</feature>
<evidence type="ECO:0000259" key="11">
    <source>
        <dbReference type="Pfam" id="PF02518"/>
    </source>
</evidence>
<protein>
    <recommendedName>
        <fullName evidence="2">histidine kinase</fullName>
        <ecNumber evidence="2">2.7.13.3</ecNumber>
    </recommendedName>
</protein>
<dbReference type="InterPro" id="IPR050482">
    <property type="entry name" value="Sensor_HK_TwoCompSys"/>
</dbReference>
<comment type="catalytic activity">
    <reaction evidence="1">
        <text>ATP + protein L-histidine = ADP + protein N-phospho-L-histidine.</text>
        <dbReference type="EC" id="2.7.13.3"/>
    </reaction>
</comment>
<keyword evidence="14" id="KW-1185">Reference proteome</keyword>
<feature type="transmembrane region" description="Helical" evidence="10">
    <location>
        <begin position="144"/>
        <end position="162"/>
    </location>
</feature>
<evidence type="ECO:0000256" key="5">
    <source>
        <dbReference type="ARBA" id="ARBA00022741"/>
    </source>
</evidence>
<dbReference type="GO" id="GO:0016020">
    <property type="term" value="C:membrane"/>
    <property type="evidence" value="ECO:0007669"/>
    <property type="project" value="InterPro"/>
</dbReference>
<dbReference type="PANTHER" id="PTHR24421:SF10">
    <property type="entry name" value="NITRATE_NITRITE SENSOR PROTEIN NARQ"/>
    <property type="match status" value="1"/>
</dbReference>
<accession>A0A2U9PDC8</accession>
<evidence type="ECO:0000256" key="10">
    <source>
        <dbReference type="SAM" id="Phobius"/>
    </source>
</evidence>
<evidence type="ECO:0000256" key="4">
    <source>
        <dbReference type="ARBA" id="ARBA00022679"/>
    </source>
</evidence>
<dbReference type="AlphaFoldDB" id="A0A2U9PDC8"/>
<dbReference type="InterPro" id="IPR036890">
    <property type="entry name" value="HATPase_C_sf"/>
</dbReference>
<feature type="transmembrane region" description="Helical" evidence="10">
    <location>
        <begin position="35"/>
        <end position="54"/>
    </location>
</feature>
<dbReference type="Gene3D" id="3.30.565.10">
    <property type="entry name" value="Histidine kinase-like ATPase, C-terminal domain"/>
    <property type="match status" value="1"/>
</dbReference>
<feature type="transmembrane region" description="Helical" evidence="10">
    <location>
        <begin position="120"/>
        <end position="137"/>
    </location>
</feature>
<feature type="transmembrane region" description="Helical" evidence="10">
    <location>
        <begin position="66"/>
        <end position="86"/>
    </location>
</feature>
<organism evidence="13 14">
    <name type="scientific">Streptomyces actuosus</name>
    <dbReference type="NCBI Taxonomy" id="1885"/>
    <lineage>
        <taxon>Bacteria</taxon>
        <taxon>Bacillati</taxon>
        <taxon>Actinomycetota</taxon>
        <taxon>Actinomycetes</taxon>
        <taxon>Kitasatosporales</taxon>
        <taxon>Streptomycetaceae</taxon>
        <taxon>Streptomyces</taxon>
    </lineage>
</organism>
<keyword evidence="7" id="KW-0067">ATP-binding</keyword>
<reference evidence="13 14" key="1">
    <citation type="submission" date="2018-06" db="EMBL/GenBank/DDBJ databases">
        <title>The complete genome sequence of a nosiheptide producer Streptomyces actuosus ATCC 25421: deducing the ability of producing a new class III lantibiotics.</title>
        <authorList>
            <person name="Liu W."/>
            <person name="Sun F."/>
            <person name="Hu Y."/>
        </authorList>
    </citation>
    <scope>NUCLEOTIDE SEQUENCE [LARGE SCALE GENOMIC DNA]</scope>
    <source>
        <strain evidence="13 14">ATCC 25421</strain>
    </source>
</reference>
<evidence type="ECO:0000256" key="8">
    <source>
        <dbReference type="ARBA" id="ARBA00023012"/>
    </source>
</evidence>
<keyword evidence="4" id="KW-0808">Transferase</keyword>
<keyword evidence="10" id="KW-0472">Membrane</keyword>
<evidence type="ECO:0000256" key="1">
    <source>
        <dbReference type="ARBA" id="ARBA00000085"/>
    </source>
</evidence>
<evidence type="ECO:0000259" key="12">
    <source>
        <dbReference type="Pfam" id="PF07730"/>
    </source>
</evidence>
<dbReference type="GO" id="GO:0046983">
    <property type="term" value="F:protein dimerization activity"/>
    <property type="evidence" value="ECO:0007669"/>
    <property type="project" value="InterPro"/>
</dbReference>
<keyword evidence="6 13" id="KW-0418">Kinase</keyword>
<dbReference type="KEGG" id="sact:DMT42_20930"/>
<dbReference type="RefSeq" id="WP_110636824.1">
    <property type="nucleotide sequence ID" value="NZ_CP029788.1"/>
</dbReference>
<dbReference type="SUPFAM" id="SSF55874">
    <property type="entry name" value="ATPase domain of HSP90 chaperone/DNA topoisomerase II/histidine kinase"/>
    <property type="match status" value="1"/>
</dbReference>
<keyword evidence="10" id="KW-1133">Transmembrane helix</keyword>
<feature type="compositionally biased region" description="Low complexity" evidence="9">
    <location>
        <begin position="287"/>
        <end position="305"/>
    </location>
</feature>
<dbReference type="OrthoDB" id="227596at2"/>
<evidence type="ECO:0000313" key="14">
    <source>
        <dbReference type="Proteomes" id="UP000247634"/>
    </source>
</evidence>
<evidence type="ECO:0000256" key="6">
    <source>
        <dbReference type="ARBA" id="ARBA00022777"/>
    </source>
</evidence>
<dbReference type="GO" id="GO:0005524">
    <property type="term" value="F:ATP binding"/>
    <property type="evidence" value="ECO:0007669"/>
    <property type="project" value="UniProtKB-KW"/>
</dbReference>
<dbReference type="EC" id="2.7.13.3" evidence="2"/>
<keyword evidence="8" id="KW-0902">Two-component regulatory system</keyword>
<name>A0A2U9PDC8_STRAS</name>
<dbReference type="Proteomes" id="UP000247634">
    <property type="component" value="Chromosome"/>
</dbReference>